<name>A0A2M8ZAY6_9FIRM</name>
<feature type="domain" description="PTS EIIB type-2" evidence="2">
    <location>
        <begin position="1"/>
        <end position="91"/>
    </location>
</feature>
<dbReference type="RefSeq" id="WP_100306829.1">
    <property type="nucleotide sequence ID" value="NZ_PGET01000001.1"/>
</dbReference>
<evidence type="ECO:0000256" key="1">
    <source>
        <dbReference type="ARBA" id="ARBA00022679"/>
    </source>
</evidence>
<evidence type="ECO:0000313" key="4">
    <source>
        <dbReference type="Proteomes" id="UP000231092"/>
    </source>
</evidence>
<dbReference type="CDD" id="cd05563">
    <property type="entry name" value="PTS_IIB_ascorbate"/>
    <property type="match status" value="1"/>
</dbReference>
<dbReference type="OrthoDB" id="6603449at2"/>
<organism evidence="3 4">
    <name type="scientific">[Clostridium] celerecrescens 18A</name>
    <dbReference type="NCBI Taxonomy" id="1286362"/>
    <lineage>
        <taxon>Bacteria</taxon>
        <taxon>Bacillati</taxon>
        <taxon>Bacillota</taxon>
        <taxon>Clostridia</taxon>
        <taxon>Lachnospirales</taxon>
        <taxon>Lachnospiraceae</taxon>
        <taxon>Lacrimispora</taxon>
    </lineage>
</organism>
<dbReference type="InterPro" id="IPR036095">
    <property type="entry name" value="PTS_EIIB-like_sf"/>
</dbReference>
<reference evidence="3 4" key="1">
    <citation type="submission" date="2017-11" db="EMBL/GenBank/DDBJ databases">
        <title>Understudied soil microbes with underappreciated capabilities: Untangling the Clostridium saccharolyticum group.</title>
        <authorList>
            <person name="Leschine S."/>
        </authorList>
    </citation>
    <scope>NUCLEOTIDE SEQUENCE [LARGE SCALE GENOMIC DNA]</scope>
    <source>
        <strain evidence="3 4">18A</strain>
    </source>
</reference>
<dbReference type="AlphaFoldDB" id="A0A2M8ZAY6"/>
<protein>
    <submittedName>
        <fullName evidence="3">PTS system ascorbate-specific IIB component</fullName>
    </submittedName>
</protein>
<dbReference type="EMBL" id="PGET01000001">
    <property type="protein sequence ID" value="PJJ30595.1"/>
    <property type="molecule type" value="Genomic_DNA"/>
</dbReference>
<proteinExistence type="predicted"/>
<dbReference type="Gene3D" id="3.40.50.2300">
    <property type="match status" value="1"/>
</dbReference>
<dbReference type="PROSITE" id="PS51099">
    <property type="entry name" value="PTS_EIIB_TYPE_2"/>
    <property type="match status" value="1"/>
</dbReference>
<keyword evidence="1" id="KW-0808">Transferase</keyword>
<dbReference type="GO" id="GO:0008982">
    <property type="term" value="F:protein-N(PI)-phosphohistidine-sugar phosphotransferase activity"/>
    <property type="evidence" value="ECO:0007669"/>
    <property type="project" value="InterPro"/>
</dbReference>
<evidence type="ECO:0000259" key="2">
    <source>
        <dbReference type="PROSITE" id="PS51099"/>
    </source>
</evidence>
<comment type="caution">
    <text evidence="3">The sequence shown here is derived from an EMBL/GenBank/DDBJ whole genome shotgun (WGS) entry which is preliminary data.</text>
</comment>
<dbReference type="InterPro" id="IPR013011">
    <property type="entry name" value="PTS_EIIB_2"/>
</dbReference>
<dbReference type="SUPFAM" id="SSF52794">
    <property type="entry name" value="PTS system IIB component-like"/>
    <property type="match status" value="1"/>
</dbReference>
<gene>
    <name evidence="3" type="ORF">H171_4203</name>
</gene>
<dbReference type="GO" id="GO:0009401">
    <property type="term" value="P:phosphoenolpyruvate-dependent sugar phosphotransferase system"/>
    <property type="evidence" value="ECO:0007669"/>
    <property type="project" value="InterPro"/>
</dbReference>
<dbReference type="InterPro" id="IPR003501">
    <property type="entry name" value="PTS_EIIB_2/3"/>
</dbReference>
<dbReference type="Proteomes" id="UP000231092">
    <property type="component" value="Unassembled WGS sequence"/>
</dbReference>
<evidence type="ECO:0000313" key="3">
    <source>
        <dbReference type="EMBL" id="PJJ30595.1"/>
    </source>
</evidence>
<accession>A0A2M8ZAY6</accession>
<sequence>MKILAVCGSGLGSSFMMEMNIKSVLKEIGAAGIEVDHSDLGGATPGTADIFIAGRDIAMAMTHLKGVVELDNLLDKKELKEKLEESLRKLNVI</sequence>
<dbReference type="Pfam" id="PF02302">
    <property type="entry name" value="PTS_IIB"/>
    <property type="match status" value="1"/>
</dbReference>